<dbReference type="Gene3D" id="1.10.1370.30">
    <property type="match status" value="1"/>
</dbReference>
<evidence type="ECO:0000313" key="3">
    <source>
        <dbReference type="Proteomes" id="UP000654075"/>
    </source>
</evidence>
<dbReference type="PANTHER" id="PTHR34217">
    <property type="entry name" value="METAL-DEPENDENT CARBOXYPEPTIDASE"/>
    <property type="match status" value="1"/>
</dbReference>
<dbReference type="InterPro" id="IPR001333">
    <property type="entry name" value="Peptidase_M32_Taq"/>
</dbReference>
<evidence type="ECO:0000259" key="1">
    <source>
        <dbReference type="Pfam" id="PF00248"/>
    </source>
</evidence>
<dbReference type="AlphaFoldDB" id="A0A813EC09"/>
<dbReference type="InterPro" id="IPR036812">
    <property type="entry name" value="NAD(P)_OxRdtase_dom_sf"/>
</dbReference>
<dbReference type="EMBL" id="CAJNNV010009938">
    <property type="protein sequence ID" value="CAE8597980.1"/>
    <property type="molecule type" value="Genomic_DNA"/>
</dbReference>
<gene>
    <name evidence="2" type="ORF">PGLA1383_LOCUS16396</name>
</gene>
<dbReference type="Pfam" id="PF00248">
    <property type="entry name" value="Aldo_ket_red"/>
    <property type="match status" value="1"/>
</dbReference>
<proteinExistence type="predicted"/>
<reference evidence="2" key="1">
    <citation type="submission" date="2021-02" db="EMBL/GenBank/DDBJ databases">
        <authorList>
            <person name="Dougan E. K."/>
            <person name="Rhodes N."/>
            <person name="Thang M."/>
            <person name="Chan C."/>
        </authorList>
    </citation>
    <scope>NUCLEOTIDE SEQUENCE</scope>
</reference>
<accession>A0A813EC09</accession>
<dbReference type="Proteomes" id="UP000654075">
    <property type="component" value="Unassembled WGS sequence"/>
</dbReference>
<dbReference type="PANTHER" id="PTHR34217:SF1">
    <property type="entry name" value="CARBOXYPEPTIDASE 1"/>
    <property type="match status" value="1"/>
</dbReference>
<evidence type="ECO:0000313" key="2">
    <source>
        <dbReference type="EMBL" id="CAE8597980.1"/>
    </source>
</evidence>
<organism evidence="2 3">
    <name type="scientific">Polarella glacialis</name>
    <name type="common">Dinoflagellate</name>
    <dbReference type="NCBI Taxonomy" id="89957"/>
    <lineage>
        <taxon>Eukaryota</taxon>
        <taxon>Sar</taxon>
        <taxon>Alveolata</taxon>
        <taxon>Dinophyceae</taxon>
        <taxon>Suessiales</taxon>
        <taxon>Suessiaceae</taxon>
        <taxon>Polarella</taxon>
    </lineage>
</organism>
<dbReference type="PRINTS" id="PR00998">
    <property type="entry name" value="CRBOXYPTASET"/>
</dbReference>
<dbReference type="InterPro" id="IPR023210">
    <property type="entry name" value="NADP_OxRdtase_dom"/>
</dbReference>
<name>A0A813EC09_POLGL</name>
<dbReference type="SUPFAM" id="SSF55486">
    <property type="entry name" value="Metalloproteases ('zincins'), catalytic domain"/>
    <property type="match status" value="1"/>
</dbReference>
<keyword evidence="3" id="KW-1185">Reference proteome</keyword>
<comment type="caution">
    <text evidence="2">The sequence shown here is derived from an EMBL/GenBank/DDBJ whole genome shotgun (WGS) entry which is preliminary data.</text>
</comment>
<protein>
    <recommendedName>
        <fullName evidence="1">NADP-dependent oxidoreductase domain-containing protein</fullName>
    </recommendedName>
</protein>
<dbReference type="OrthoDB" id="10249837at2759"/>
<dbReference type="Gene3D" id="3.20.20.100">
    <property type="entry name" value="NADP-dependent oxidoreductase domain"/>
    <property type="match status" value="1"/>
</dbReference>
<dbReference type="SUPFAM" id="SSF51430">
    <property type="entry name" value="NAD(P)-linked oxidoreductase"/>
    <property type="match status" value="1"/>
</dbReference>
<feature type="domain" description="NADP-dependent oxidoreductase" evidence="1">
    <location>
        <begin position="35"/>
        <end position="336"/>
    </location>
</feature>
<dbReference type="PROSITE" id="PS52034">
    <property type="entry name" value="PEPTIDASE_M32"/>
    <property type="match status" value="1"/>
</dbReference>
<dbReference type="GO" id="GO:0004181">
    <property type="term" value="F:metallocarboxypeptidase activity"/>
    <property type="evidence" value="ECO:0007669"/>
    <property type="project" value="InterPro"/>
</dbReference>
<sequence>MAMATLSLAPGRQLQPWEVMFGGIWLAPVGNAAQGDGEDTSQANADATVAAAVAAGVKEFDTAPWYGAGAAEERLGRAVRRLGDASTKVITKAGRLVREPGGTEPCIPGFDEPGRPGLHERVWTNDYTAAGARLSLSESLERLGLPRVFGLRIHDPNDNSCNTRRTEAFVDEVEVALGSEGMCQGFRQLRSEGVIQHVGLGMNCNREPHQGVPEEILRLLRGSEPGTFDSALLAGGWNLLCQEGLSCFLECERLGVEVHVAGVFASGLLVSKGGTYAYRDAPAELVERTERWRALASRHNCSLPAVAIAFAALPRCVTRVVIGMANPQQVEQTMAWVKESGTVPCAVWAEAKELGLLSPVVTMCCSCYRFQQLCPTVRFLATGHSECRAERSFEIEKGLIEGAFDVDEIPRLWNEKMKEYLGVEPADDGEGCLQDVHWAAGLTGYFPTYSLGAMAAVQIFDAAKAELPGLDEAIAAGDFKGLRAWLKEKVHAVGSLYPTADELLVAVTGKPLDPQIFLRYLREKYSELYKLP</sequence>
<dbReference type="GO" id="GO:0006508">
    <property type="term" value="P:proteolysis"/>
    <property type="evidence" value="ECO:0007669"/>
    <property type="project" value="InterPro"/>
</dbReference>
<dbReference type="Pfam" id="PF02074">
    <property type="entry name" value="Peptidase_M32"/>
    <property type="match status" value="1"/>
</dbReference>